<dbReference type="EMBL" id="ML178839">
    <property type="protein sequence ID" value="TFK98423.1"/>
    <property type="molecule type" value="Genomic_DNA"/>
</dbReference>
<evidence type="ECO:0000256" key="1">
    <source>
        <dbReference type="SAM" id="MobiDB-lite"/>
    </source>
</evidence>
<dbReference type="Proteomes" id="UP000305067">
    <property type="component" value="Unassembled WGS sequence"/>
</dbReference>
<evidence type="ECO:0000313" key="2">
    <source>
        <dbReference type="EMBL" id="TFK98423.1"/>
    </source>
</evidence>
<feature type="compositionally biased region" description="Basic and acidic residues" evidence="1">
    <location>
        <begin position="201"/>
        <end position="221"/>
    </location>
</feature>
<feature type="region of interest" description="Disordered" evidence="1">
    <location>
        <begin position="1"/>
        <end position="42"/>
    </location>
</feature>
<feature type="region of interest" description="Disordered" evidence="1">
    <location>
        <begin position="179"/>
        <end position="221"/>
    </location>
</feature>
<reference evidence="2 3" key="1">
    <citation type="journal article" date="2019" name="Nat. Ecol. Evol.">
        <title>Megaphylogeny resolves global patterns of mushroom evolution.</title>
        <authorList>
            <person name="Varga T."/>
            <person name="Krizsan K."/>
            <person name="Foldi C."/>
            <person name="Dima B."/>
            <person name="Sanchez-Garcia M."/>
            <person name="Sanchez-Ramirez S."/>
            <person name="Szollosi G.J."/>
            <person name="Szarkandi J.G."/>
            <person name="Papp V."/>
            <person name="Albert L."/>
            <person name="Andreopoulos W."/>
            <person name="Angelini C."/>
            <person name="Antonin V."/>
            <person name="Barry K.W."/>
            <person name="Bougher N.L."/>
            <person name="Buchanan P."/>
            <person name="Buyck B."/>
            <person name="Bense V."/>
            <person name="Catcheside P."/>
            <person name="Chovatia M."/>
            <person name="Cooper J."/>
            <person name="Damon W."/>
            <person name="Desjardin D."/>
            <person name="Finy P."/>
            <person name="Geml J."/>
            <person name="Haridas S."/>
            <person name="Hughes K."/>
            <person name="Justo A."/>
            <person name="Karasinski D."/>
            <person name="Kautmanova I."/>
            <person name="Kiss B."/>
            <person name="Kocsube S."/>
            <person name="Kotiranta H."/>
            <person name="LaButti K.M."/>
            <person name="Lechner B.E."/>
            <person name="Liimatainen K."/>
            <person name="Lipzen A."/>
            <person name="Lukacs Z."/>
            <person name="Mihaltcheva S."/>
            <person name="Morgado L.N."/>
            <person name="Niskanen T."/>
            <person name="Noordeloos M.E."/>
            <person name="Ohm R.A."/>
            <person name="Ortiz-Santana B."/>
            <person name="Ovrebo C."/>
            <person name="Racz N."/>
            <person name="Riley R."/>
            <person name="Savchenko A."/>
            <person name="Shiryaev A."/>
            <person name="Soop K."/>
            <person name="Spirin V."/>
            <person name="Szebenyi C."/>
            <person name="Tomsovsky M."/>
            <person name="Tulloss R.E."/>
            <person name="Uehling J."/>
            <person name="Grigoriev I.V."/>
            <person name="Vagvolgyi C."/>
            <person name="Papp T."/>
            <person name="Martin F.M."/>
            <person name="Miettinen O."/>
            <person name="Hibbett D.S."/>
            <person name="Nagy L.G."/>
        </authorList>
    </citation>
    <scope>NUCLEOTIDE SEQUENCE [LARGE SCALE GENOMIC DNA]</scope>
    <source>
        <strain evidence="2 3">CBS 309.79</strain>
    </source>
</reference>
<organism evidence="2 3">
    <name type="scientific">Pterulicium gracile</name>
    <dbReference type="NCBI Taxonomy" id="1884261"/>
    <lineage>
        <taxon>Eukaryota</taxon>
        <taxon>Fungi</taxon>
        <taxon>Dikarya</taxon>
        <taxon>Basidiomycota</taxon>
        <taxon>Agaricomycotina</taxon>
        <taxon>Agaricomycetes</taxon>
        <taxon>Agaricomycetidae</taxon>
        <taxon>Agaricales</taxon>
        <taxon>Pleurotineae</taxon>
        <taxon>Pterulaceae</taxon>
        <taxon>Pterulicium</taxon>
    </lineage>
</organism>
<accession>A0A5C3QJB0</accession>
<gene>
    <name evidence="2" type="ORF">BDV98DRAFT_595656</name>
</gene>
<feature type="compositionally biased region" description="Basic residues" evidence="1">
    <location>
        <begin position="189"/>
        <end position="200"/>
    </location>
</feature>
<protein>
    <submittedName>
        <fullName evidence="2">Uncharacterized protein</fullName>
    </submittedName>
</protein>
<proteinExistence type="predicted"/>
<evidence type="ECO:0000313" key="3">
    <source>
        <dbReference type="Proteomes" id="UP000305067"/>
    </source>
</evidence>
<dbReference type="AlphaFoldDB" id="A0A5C3QJB0"/>
<feature type="compositionally biased region" description="Basic and acidic residues" evidence="1">
    <location>
        <begin position="17"/>
        <end position="32"/>
    </location>
</feature>
<name>A0A5C3QJB0_9AGAR</name>
<keyword evidence="3" id="KW-1185">Reference proteome</keyword>
<sequence>MPRTKTPKVPQQSFDAAKIDHVSEPIHGGSEKRAKKSNASRLPDEYIAHRTRSNGVLEQLPQNKIIDKDERVKALKRQVSHLHHIGFELLTQVNDLAKHGHILANHNLRMSRRTKTLERQVEIMTPDAVAPMSAGNVEGIPPMLLAWIEDLHAQTSRVERDIAAMAASNKVVKAELAATKSVQQAKREKIQKKVAKRKDKKMAGAERDLSRKDRSEPSGRR</sequence>